<evidence type="ECO:0000313" key="4">
    <source>
        <dbReference type="Proteomes" id="UP001146793"/>
    </source>
</evidence>
<name>A0AAV7ZE88_9EUKA</name>
<evidence type="ECO:0000256" key="1">
    <source>
        <dbReference type="SAM" id="Coils"/>
    </source>
</evidence>
<comment type="caution">
    <text evidence="3">The sequence shown here is derived from an EMBL/GenBank/DDBJ whole genome shotgun (WGS) entry which is preliminary data.</text>
</comment>
<evidence type="ECO:0000313" key="3">
    <source>
        <dbReference type="EMBL" id="KAJ3439241.1"/>
    </source>
</evidence>
<feature type="domain" description="LD-carboxypeptidase C-terminal" evidence="2">
    <location>
        <begin position="199"/>
        <end position="284"/>
    </location>
</feature>
<feature type="coiled-coil region" evidence="1">
    <location>
        <begin position="175"/>
        <end position="204"/>
    </location>
</feature>
<organism evidence="3 4">
    <name type="scientific">Anaeramoeba flamelloides</name>
    <dbReference type="NCBI Taxonomy" id="1746091"/>
    <lineage>
        <taxon>Eukaryota</taxon>
        <taxon>Metamonada</taxon>
        <taxon>Anaeramoebidae</taxon>
        <taxon>Anaeramoeba</taxon>
    </lineage>
</organism>
<gene>
    <name evidence="3" type="ORF">M0812_15265</name>
</gene>
<dbReference type="EMBL" id="JANTQA010000032">
    <property type="protein sequence ID" value="KAJ3439241.1"/>
    <property type="molecule type" value="Genomic_DNA"/>
</dbReference>
<evidence type="ECO:0000259" key="2">
    <source>
        <dbReference type="Pfam" id="PF17676"/>
    </source>
</evidence>
<dbReference type="AlphaFoldDB" id="A0AAV7ZE88"/>
<accession>A0AAV7ZE88</accession>
<protein>
    <recommendedName>
        <fullName evidence="2">LD-carboxypeptidase C-terminal domain-containing protein</fullName>
    </recommendedName>
</protein>
<sequence length="301" mass="34711">MISIISVENIVISKKVLLKLNNFFKSQSIVFTIPSTVDCVDGLIESLNNEEITGVWFHGGLSIKTPLESTKRMKQLIFKLESKKDQINEMSFSKPVLGYCWSVPFLYFLKRMKFENIYHGPLAQNYRFYAFSQRHLTDISKSLTGKLKTQLIPAKAINESARNCHDLSGFLFAGVVQKKKKKEKEEEKEKEKEKELEMETENKDLILIFEVYGSLKLSQCLQGIIKLIKSKKISLKAIMIGHLLTKNSKALEAIEDFKQQIKNLSIPLFVNLPVGHIPPNFVFQITRSTINYQEDHIRFKF</sequence>
<keyword evidence="1" id="KW-0175">Coiled coil</keyword>
<dbReference type="Proteomes" id="UP001146793">
    <property type="component" value="Unassembled WGS sequence"/>
</dbReference>
<dbReference type="Pfam" id="PF17676">
    <property type="entry name" value="Peptidase_S66C"/>
    <property type="match status" value="1"/>
</dbReference>
<dbReference type="Gene3D" id="3.50.30.60">
    <property type="entry name" value="LD-carboxypeptidase A C-terminal domain-like"/>
    <property type="match status" value="1"/>
</dbReference>
<dbReference type="InterPro" id="IPR040921">
    <property type="entry name" value="Peptidase_S66C"/>
</dbReference>
<proteinExistence type="predicted"/>
<dbReference type="InterPro" id="IPR027461">
    <property type="entry name" value="Carboxypeptidase_A_C_sf"/>
</dbReference>
<reference evidence="3" key="1">
    <citation type="submission" date="2022-08" db="EMBL/GenBank/DDBJ databases">
        <title>Novel sulphate-reducing endosymbionts in the free-living metamonad Anaeramoeba.</title>
        <authorList>
            <person name="Jerlstrom-Hultqvist J."/>
            <person name="Cepicka I."/>
            <person name="Gallot-Lavallee L."/>
            <person name="Salas-Leiva D."/>
            <person name="Curtis B.A."/>
            <person name="Zahonova K."/>
            <person name="Pipaliya S."/>
            <person name="Dacks J."/>
            <person name="Roger A.J."/>
        </authorList>
    </citation>
    <scope>NUCLEOTIDE SEQUENCE</scope>
    <source>
        <strain evidence="3">Busselton2</strain>
    </source>
</reference>